<name>A0A936YQG9_9HYPH</name>
<keyword evidence="2" id="KW-1185">Reference proteome</keyword>
<sequence length="86" mass="9466">MIAKANSDSPLPRGTLERISYIKQMLAELSQVARTERAELLVYLLEMAFTEAGDLLSGKSVTSLAHVNRNETGRVPMQSAGKVKFE</sequence>
<evidence type="ECO:0000313" key="2">
    <source>
        <dbReference type="Proteomes" id="UP000633219"/>
    </source>
</evidence>
<protein>
    <submittedName>
        <fullName evidence="1">Uncharacterized protein</fullName>
    </submittedName>
</protein>
<comment type="caution">
    <text evidence="1">The sequence shown here is derived from an EMBL/GenBank/DDBJ whole genome shotgun (WGS) entry which is preliminary data.</text>
</comment>
<dbReference type="RefSeq" id="WP_201663385.1">
    <property type="nucleotide sequence ID" value="NZ_JAEQNC010000016.1"/>
</dbReference>
<proteinExistence type="predicted"/>
<dbReference type="EMBL" id="JAEQNC010000016">
    <property type="protein sequence ID" value="MBL0374833.1"/>
    <property type="molecule type" value="Genomic_DNA"/>
</dbReference>
<dbReference type="Proteomes" id="UP000633219">
    <property type="component" value="Unassembled WGS sequence"/>
</dbReference>
<organism evidence="1 2">
    <name type="scientific">Rhizobium setariae</name>
    <dbReference type="NCBI Taxonomy" id="2801340"/>
    <lineage>
        <taxon>Bacteria</taxon>
        <taxon>Pseudomonadati</taxon>
        <taxon>Pseudomonadota</taxon>
        <taxon>Alphaproteobacteria</taxon>
        <taxon>Hyphomicrobiales</taxon>
        <taxon>Rhizobiaceae</taxon>
        <taxon>Rhizobium/Agrobacterium group</taxon>
        <taxon>Rhizobium</taxon>
    </lineage>
</organism>
<gene>
    <name evidence="1" type="ORF">JJB09_22730</name>
</gene>
<dbReference type="AlphaFoldDB" id="A0A936YQG9"/>
<evidence type="ECO:0000313" key="1">
    <source>
        <dbReference type="EMBL" id="MBL0374833.1"/>
    </source>
</evidence>
<accession>A0A936YQG9</accession>
<reference evidence="1" key="1">
    <citation type="submission" date="2021-01" db="EMBL/GenBank/DDBJ databases">
        <title>Rhizobium sp. strain KVB221 16S ribosomal RNA gene Genome sequencing and assembly.</title>
        <authorList>
            <person name="Kang M."/>
        </authorList>
    </citation>
    <scope>NUCLEOTIDE SEQUENCE</scope>
    <source>
        <strain evidence="1">KVB221</strain>
    </source>
</reference>